<evidence type="ECO:0000256" key="1">
    <source>
        <dbReference type="SAM" id="MobiDB-lite"/>
    </source>
</evidence>
<protein>
    <submittedName>
        <fullName evidence="2">Uncharacterized protein</fullName>
    </submittedName>
</protein>
<keyword evidence="3" id="KW-1185">Reference proteome</keyword>
<dbReference type="AlphaFoldDB" id="A0AA36C095"/>
<name>A0AA36C095_OCTVU</name>
<sequence>MLSVNQELSNLCFTAIVNRQMGLRSGLPFRISGRCRFLVVPTKPDTRTPHSFYFPTKRTVADTFNQKHPGKAVSHTTVGRLVQKFRATGSVHDKLRSGRPVISNETRVSVINELQKSPKKSVRRLSQEIGVPRTTMRRIIKAAEVCKLATSHLKSHEFPPISLPYDVEHLEGCMRAADPEDLTTKAEVPAADSQPE</sequence>
<organism evidence="2 3">
    <name type="scientific">Octopus vulgaris</name>
    <name type="common">Common octopus</name>
    <dbReference type="NCBI Taxonomy" id="6645"/>
    <lineage>
        <taxon>Eukaryota</taxon>
        <taxon>Metazoa</taxon>
        <taxon>Spiralia</taxon>
        <taxon>Lophotrochozoa</taxon>
        <taxon>Mollusca</taxon>
        <taxon>Cephalopoda</taxon>
        <taxon>Coleoidea</taxon>
        <taxon>Octopodiformes</taxon>
        <taxon>Octopoda</taxon>
        <taxon>Incirrata</taxon>
        <taxon>Octopodidae</taxon>
        <taxon>Octopus</taxon>
    </lineage>
</organism>
<dbReference type="Proteomes" id="UP001162480">
    <property type="component" value="Chromosome 28"/>
</dbReference>
<evidence type="ECO:0000313" key="2">
    <source>
        <dbReference type="EMBL" id="CAI9743204.1"/>
    </source>
</evidence>
<proteinExistence type="predicted"/>
<dbReference type="Gene3D" id="1.10.10.60">
    <property type="entry name" value="Homeodomain-like"/>
    <property type="match status" value="1"/>
</dbReference>
<accession>A0AA36C095</accession>
<feature type="region of interest" description="Disordered" evidence="1">
    <location>
        <begin position="177"/>
        <end position="196"/>
    </location>
</feature>
<evidence type="ECO:0000313" key="3">
    <source>
        <dbReference type="Proteomes" id="UP001162480"/>
    </source>
</evidence>
<reference evidence="2" key="1">
    <citation type="submission" date="2023-08" db="EMBL/GenBank/DDBJ databases">
        <authorList>
            <person name="Alioto T."/>
            <person name="Alioto T."/>
            <person name="Gomez Garrido J."/>
        </authorList>
    </citation>
    <scope>NUCLEOTIDE SEQUENCE</scope>
</reference>
<dbReference type="EMBL" id="OX597841">
    <property type="protein sequence ID" value="CAI9743204.1"/>
    <property type="molecule type" value="Genomic_DNA"/>
</dbReference>
<gene>
    <name evidence="2" type="ORF">OCTVUL_1B005706</name>
</gene>